<organism evidence="2 3">
    <name type="scientific">Allacma fusca</name>
    <dbReference type="NCBI Taxonomy" id="39272"/>
    <lineage>
        <taxon>Eukaryota</taxon>
        <taxon>Metazoa</taxon>
        <taxon>Ecdysozoa</taxon>
        <taxon>Arthropoda</taxon>
        <taxon>Hexapoda</taxon>
        <taxon>Collembola</taxon>
        <taxon>Symphypleona</taxon>
        <taxon>Sminthuridae</taxon>
        <taxon>Allacma</taxon>
    </lineage>
</organism>
<evidence type="ECO:0000313" key="2">
    <source>
        <dbReference type="EMBL" id="CAG7725062.1"/>
    </source>
</evidence>
<dbReference type="AlphaFoldDB" id="A0A8J2JQ92"/>
<keyword evidence="3" id="KW-1185">Reference proteome</keyword>
<dbReference type="CDD" id="cd00037">
    <property type="entry name" value="CLECT"/>
    <property type="match status" value="1"/>
</dbReference>
<dbReference type="InterPro" id="IPR001304">
    <property type="entry name" value="C-type_lectin-like"/>
</dbReference>
<comment type="caution">
    <text evidence="2">The sequence shown here is derived from an EMBL/GenBank/DDBJ whole genome shotgun (WGS) entry which is preliminary data.</text>
</comment>
<sequence length="74" mass="8505">VHVCLGGTDKKSEGHWYWVATNKPVTYTNWADHETQNNTYYNCMMMTPVGDNTKAKWKSNYCDNAPCRPLCQSV</sequence>
<reference evidence="2" key="1">
    <citation type="submission" date="2021-06" db="EMBL/GenBank/DDBJ databases">
        <authorList>
            <person name="Hodson N. C."/>
            <person name="Mongue J. A."/>
            <person name="Jaron S. K."/>
        </authorList>
    </citation>
    <scope>NUCLEOTIDE SEQUENCE</scope>
</reference>
<feature type="non-terminal residue" evidence="2">
    <location>
        <position position="1"/>
    </location>
</feature>
<evidence type="ECO:0000259" key="1">
    <source>
        <dbReference type="PROSITE" id="PS50041"/>
    </source>
</evidence>
<protein>
    <recommendedName>
        <fullName evidence="1">C-type lectin domain-containing protein</fullName>
    </recommendedName>
</protein>
<dbReference type="PROSITE" id="PS50041">
    <property type="entry name" value="C_TYPE_LECTIN_2"/>
    <property type="match status" value="1"/>
</dbReference>
<gene>
    <name evidence="2" type="ORF">AFUS01_LOCUS14045</name>
</gene>
<name>A0A8J2JQ92_9HEXA</name>
<dbReference type="OrthoDB" id="7755331at2759"/>
<dbReference type="EMBL" id="CAJVCH010117038">
    <property type="protein sequence ID" value="CAG7725062.1"/>
    <property type="molecule type" value="Genomic_DNA"/>
</dbReference>
<dbReference type="Proteomes" id="UP000708208">
    <property type="component" value="Unassembled WGS sequence"/>
</dbReference>
<evidence type="ECO:0000313" key="3">
    <source>
        <dbReference type="Proteomes" id="UP000708208"/>
    </source>
</evidence>
<proteinExistence type="predicted"/>
<dbReference type="Pfam" id="PF00059">
    <property type="entry name" value="Lectin_C"/>
    <property type="match status" value="1"/>
</dbReference>
<feature type="domain" description="C-type lectin" evidence="1">
    <location>
        <begin position="5"/>
        <end position="63"/>
    </location>
</feature>
<accession>A0A8J2JQ92</accession>